<feature type="non-terminal residue" evidence="2">
    <location>
        <position position="400"/>
    </location>
</feature>
<comment type="caution">
    <text evidence="2">The sequence shown here is derived from an EMBL/GenBank/DDBJ whole genome shotgun (WGS) entry which is preliminary data.</text>
</comment>
<feature type="transmembrane region" description="Helical" evidence="1">
    <location>
        <begin position="173"/>
        <end position="191"/>
    </location>
</feature>
<gene>
    <name evidence="2" type="ORF">S12H4_06232</name>
</gene>
<accession>X1RMU5</accession>
<organism evidence="2">
    <name type="scientific">marine sediment metagenome</name>
    <dbReference type="NCBI Taxonomy" id="412755"/>
    <lineage>
        <taxon>unclassified sequences</taxon>
        <taxon>metagenomes</taxon>
        <taxon>ecological metagenomes</taxon>
    </lineage>
</organism>
<sequence>MPQVNQPGYPLPDGELGEDDIVCQLVFLPDRPEYWQAFLGAYHYLCTWRAWERDADKRGKDAAANWREAFELTMECWRMACLEQLQQDVSDILETLRKMDPCCDGGDPTDGDQYTDPVTDGEGDVPQPIIDSGYAEDVDDWEGFDDYKCMIAHVVVDSMEAKLRKIAPLVDDVGWVTGGMVALAAIVSVIWTGALTFIVGGLILSVGAVAYLYDAMISGSGLLTLADDIQASHDELVCAFYKGDSSQDSVDALKDEIDEVFTPAAALLLKNTGLSIDAKALYAGRYDEIDVAAELASRGYDVEDFECSCVGEGEATIEFVDSDQMNYLFEDNSQGAMLQGTWEGKTAMWWNPNTSVSWRYTTLELDEFISEFSIPFAKPVKMVSVEFDILFRETGATMTD</sequence>
<keyword evidence="1" id="KW-1133">Transmembrane helix</keyword>
<keyword evidence="1" id="KW-0812">Transmembrane</keyword>
<evidence type="ECO:0000256" key="1">
    <source>
        <dbReference type="SAM" id="Phobius"/>
    </source>
</evidence>
<feature type="transmembrane region" description="Helical" evidence="1">
    <location>
        <begin position="197"/>
        <end position="213"/>
    </location>
</feature>
<protein>
    <submittedName>
        <fullName evidence="2">Uncharacterized protein</fullName>
    </submittedName>
</protein>
<reference evidence="2" key="1">
    <citation type="journal article" date="2014" name="Front. Microbiol.">
        <title>High frequency of phylogenetically diverse reductive dehalogenase-homologous genes in deep subseafloor sedimentary metagenomes.</title>
        <authorList>
            <person name="Kawai M."/>
            <person name="Futagami T."/>
            <person name="Toyoda A."/>
            <person name="Takaki Y."/>
            <person name="Nishi S."/>
            <person name="Hori S."/>
            <person name="Arai W."/>
            <person name="Tsubouchi T."/>
            <person name="Morono Y."/>
            <person name="Uchiyama I."/>
            <person name="Ito T."/>
            <person name="Fujiyama A."/>
            <person name="Inagaki F."/>
            <person name="Takami H."/>
        </authorList>
    </citation>
    <scope>NUCLEOTIDE SEQUENCE</scope>
    <source>
        <strain evidence="2">Expedition CK06-06</strain>
    </source>
</reference>
<dbReference type="EMBL" id="BARW01002162">
    <property type="protein sequence ID" value="GAI68311.1"/>
    <property type="molecule type" value="Genomic_DNA"/>
</dbReference>
<name>X1RMU5_9ZZZZ</name>
<dbReference type="AlphaFoldDB" id="X1RMU5"/>
<keyword evidence="1" id="KW-0472">Membrane</keyword>
<proteinExistence type="predicted"/>
<evidence type="ECO:0000313" key="2">
    <source>
        <dbReference type="EMBL" id="GAI68311.1"/>
    </source>
</evidence>